<dbReference type="InterPro" id="IPR003317">
    <property type="entry name" value="Cyt-d_oxidase_su2"/>
</dbReference>
<feature type="transmembrane region" description="Helical" evidence="7">
    <location>
        <begin position="303"/>
        <end position="328"/>
    </location>
</feature>
<dbReference type="GO" id="GO:0009055">
    <property type="term" value="F:electron transfer activity"/>
    <property type="evidence" value="ECO:0007669"/>
    <property type="project" value="TreeGrafter"/>
</dbReference>
<keyword evidence="4 7" id="KW-0812">Transmembrane</keyword>
<dbReference type="PANTHER" id="PTHR43141:SF4">
    <property type="entry name" value="CYTOCHROME BD2 SUBUNIT II"/>
    <property type="match status" value="1"/>
</dbReference>
<evidence type="ECO:0000256" key="7">
    <source>
        <dbReference type="SAM" id="Phobius"/>
    </source>
</evidence>
<evidence type="ECO:0000256" key="3">
    <source>
        <dbReference type="ARBA" id="ARBA00022475"/>
    </source>
</evidence>
<dbReference type="KEGG" id="zpl:ZBT109_0286"/>
<feature type="transmembrane region" description="Helical" evidence="7">
    <location>
        <begin position="231"/>
        <end position="255"/>
    </location>
</feature>
<evidence type="ECO:0000256" key="5">
    <source>
        <dbReference type="ARBA" id="ARBA00022989"/>
    </source>
</evidence>
<dbReference type="GO" id="GO:0019646">
    <property type="term" value="P:aerobic electron transport chain"/>
    <property type="evidence" value="ECO:0007669"/>
    <property type="project" value="TreeGrafter"/>
</dbReference>
<dbReference type="GO" id="GO:0070069">
    <property type="term" value="C:cytochrome complex"/>
    <property type="evidence" value="ECO:0007669"/>
    <property type="project" value="TreeGrafter"/>
</dbReference>
<dbReference type="Pfam" id="PF02322">
    <property type="entry name" value="Cyt_bd_oxida_II"/>
    <property type="match status" value="1"/>
</dbReference>
<gene>
    <name evidence="8" type="ORF">ZBT109_0286</name>
</gene>
<proteinExistence type="inferred from homology"/>
<name>A0A348HBS8_9GAMM</name>
<keyword evidence="3" id="KW-1003">Cell membrane</keyword>
<sequence>MFEQMSALPIAWLAIIGLAIAMYVVLDGFTLGIGILFPFFKGKEDRDVMMGTASPVWDGNQTWMILAGAGLYGAFPLVYATVLPALYLPLVLMLLALIFRGIAFEFRAKSTRYRHMFDMAFSCGAIIATFAEGIVLGGIIHGLNVDLDQRHFAGGVLDWLTPFSVFTGLALICGYALLGASWMVVKTEGAIQRRAYNFVRPLSLLVLLAMAVVAVWTPIHNVQVFERWSTVPGAVLMVVLAIIAIALCLSIISGISKRKERSIFAKVIGLFLVGLAGLLVSFFPVIIPPYITIFQAASSEKSQFFLIVGYLVIIPLVLGYTVYSYYVFRGKVRAENLSHY</sequence>
<dbReference type="RefSeq" id="WP_232012854.1">
    <property type="nucleotide sequence ID" value="NZ_AP018933.1"/>
</dbReference>
<feature type="transmembrane region" description="Helical" evidence="7">
    <location>
        <begin position="197"/>
        <end position="219"/>
    </location>
</feature>
<keyword evidence="9" id="KW-1185">Reference proteome</keyword>
<dbReference type="GO" id="GO:0016682">
    <property type="term" value="F:oxidoreductase activity, acting on diphenols and related substances as donors, oxygen as acceptor"/>
    <property type="evidence" value="ECO:0007669"/>
    <property type="project" value="TreeGrafter"/>
</dbReference>
<feature type="transmembrane region" description="Helical" evidence="7">
    <location>
        <begin position="86"/>
        <end position="104"/>
    </location>
</feature>
<dbReference type="EMBL" id="AP018933">
    <property type="protein sequence ID" value="BBG29080.1"/>
    <property type="molecule type" value="Genomic_DNA"/>
</dbReference>
<accession>A0A348HBS8</accession>
<feature type="transmembrane region" description="Helical" evidence="7">
    <location>
        <begin position="267"/>
        <end position="291"/>
    </location>
</feature>
<dbReference type="PANTHER" id="PTHR43141">
    <property type="entry name" value="CYTOCHROME BD2 SUBUNIT II"/>
    <property type="match status" value="1"/>
</dbReference>
<comment type="similarity">
    <text evidence="2">Belongs to the cytochrome ubiquinol oxidase subunit 2 family.</text>
</comment>
<evidence type="ECO:0000313" key="8">
    <source>
        <dbReference type="EMBL" id="BBG29080.1"/>
    </source>
</evidence>
<keyword evidence="6 7" id="KW-0472">Membrane</keyword>
<feature type="transmembrane region" description="Helical" evidence="7">
    <location>
        <begin position="163"/>
        <end position="185"/>
    </location>
</feature>
<comment type="subcellular location">
    <subcellularLocation>
        <location evidence="1">Cell membrane</location>
        <topology evidence="1">Multi-pass membrane protein</topology>
    </subcellularLocation>
</comment>
<evidence type="ECO:0000256" key="4">
    <source>
        <dbReference type="ARBA" id="ARBA00022692"/>
    </source>
</evidence>
<evidence type="ECO:0000256" key="1">
    <source>
        <dbReference type="ARBA" id="ARBA00004651"/>
    </source>
</evidence>
<evidence type="ECO:0000313" key="9">
    <source>
        <dbReference type="Proteomes" id="UP000267342"/>
    </source>
</evidence>
<dbReference type="GO" id="GO:0005886">
    <property type="term" value="C:plasma membrane"/>
    <property type="evidence" value="ECO:0007669"/>
    <property type="project" value="UniProtKB-SubCell"/>
</dbReference>
<protein>
    <submittedName>
        <fullName evidence="8">Cytochrome bd-type quinoloxidase, subunit 2</fullName>
    </submittedName>
</protein>
<organism evidence="8 9">
    <name type="scientific">Zymobacter palmae</name>
    <dbReference type="NCBI Taxonomy" id="33074"/>
    <lineage>
        <taxon>Bacteria</taxon>
        <taxon>Pseudomonadati</taxon>
        <taxon>Pseudomonadota</taxon>
        <taxon>Gammaproteobacteria</taxon>
        <taxon>Oceanospirillales</taxon>
        <taxon>Halomonadaceae</taxon>
        <taxon>Zymobacter group</taxon>
        <taxon>Zymobacter</taxon>
    </lineage>
</organism>
<reference evidence="8 9" key="1">
    <citation type="submission" date="2018-09" db="EMBL/GenBank/DDBJ databases">
        <title>Zymobacter palmae IAM14233 (=T109) whole genome analysis.</title>
        <authorList>
            <person name="Yanase H."/>
        </authorList>
    </citation>
    <scope>NUCLEOTIDE SEQUENCE [LARGE SCALE GENOMIC DNA]</scope>
    <source>
        <strain evidence="8 9">IAM14233</strain>
    </source>
</reference>
<dbReference type="Proteomes" id="UP000267342">
    <property type="component" value="Chromosome"/>
</dbReference>
<dbReference type="STRING" id="1123510.GCA_000620025_00500"/>
<evidence type="ECO:0000256" key="2">
    <source>
        <dbReference type="ARBA" id="ARBA00007543"/>
    </source>
</evidence>
<dbReference type="NCBIfam" id="TIGR00203">
    <property type="entry name" value="cydB"/>
    <property type="match status" value="1"/>
</dbReference>
<evidence type="ECO:0000256" key="6">
    <source>
        <dbReference type="ARBA" id="ARBA00023136"/>
    </source>
</evidence>
<dbReference type="AlphaFoldDB" id="A0A348HBS8"/>
<feature type="transmembrane region" description="Helical" evidence="7">
    <location>
        <begin position="116"/>
        <end position="143"/>
    </location>
</feature>
<keyword evidence="5 7" id="KW-1133">Transmembrane helix</keyword>
<feature type="transmembrane region" description="Helical" evidence="7">
    <location>
        <begin position="12"/>
        <end position="40"/>
    </location>
</feature>